<feature type="region of interest" description="Disordered" evidence="1">
    <location>
        <begin position="73"/>
        <end position="104"/>
    </location>
</feature>
<gene>
    <name evidence="2" type="ORF">ERUC_LOCUS19165</name>
</gene>
<sequence>MNAARDMLEQTSFLCGRPISCKKICLTEHSDPSLGLRSSSCRYEVQEPEAGTSYLVSDPNNTLVVSSSSRIDSQDYESSTSNSANLADFGFESGSCFSGSVKRS</sequence>
<name>A0ABC8K9C7_ERUVS</name>
<feature type="compositionally biased region" description="Low complexity" evidence="1">
    <location>
        <begin position="89"/>
        <end position="104"/>
    </location>
</feature>
<comment type="caution">
    <text evidence="2">The sequence shown here is derived from an EMBL/GenBank/DDBJ whole genome shotgun (WGS) entry which is preliminary data.</text>
</comment>
<evidence type="ECO:0000256" key="1">
    <source>
        <dbReference type="SAM" id="MobiDB-lite"/>
    </source>
</evidence>
<reference evidence="2 3" key="1">
    <citation type="submission" date="2022-03" db="EMBL/GenBank/DDBJ databases">
        <authorList>
            <person name="Macdonald S."/>
            <person name="Ahmed S."/>
            <person name="Newling K."/>
        </authorList>
    </citation>
    <scope>NUCLEOTIDE SEQUENCE [LARGE SCALE GENOMIC DNA]</scope>
</reference>
<feature type="compositionally biased region" description="Polar residues" evidence="1">
    <location>
        <begin position="73"/>
        <end position="85"/>
    </location>
</feature>
<dbReference type="EMBL" id="CAKOAT010181377">
    <property type="protein sequence ID" value="CAH8353410.1"/>
    <property type="molecule type" value="Genomic_DNA"/>
</dbReference>
<dbReference type="AlphaFoldDB" id="A0ABC8K9C7"/>
<keyword evidence="3" id="KW-1185">Reference proteome</keyword>
<dbReference type="Proteomes" id="UP001642260">
    <property type="component" value="Unassembled WGS sequence"/>
</dbReference>
<accession>A0ABC8K9C7</accession>
<evidence type="ECO:0000313" key="2">
    <source>
        <dbReference type="EMBL" id="CAH8353410.1"/>
    </source>
</evidence>
<proteinExistence type="predicted"/>
<protein>
    <submittedName>
        <fullName evidence="2">Uncharacterized protein</fullName>
    </submittedName>
</protein>
<organism evidence="2 3">
    <name type="scientific">Eruca vesicaria subsp. sativa</name>
    <name type="common">Garden rocket</name>
    <name type="synonym">Eruca sativa</name>
    <dbReference type="NCBI Taxonomy" id="29727"/>
    <lineage>
        <taxon>Eukaryota</taxon>
        <taxon>Viridiplantae</taxon>
        <taxon>Streptophyta</taxon>
        <taxon>Embryophyta</taxon>
        <taxon>Tracheophyta</taxon>
        <taxon>Spermatophyta</taxon>
        <taxon>Magnoliopsida</taxon>
        <taxon>eudicotyledons</taxon>
        <taxon>Gunneridae</taxon>
        <taxon>Pentapetalae</taxon>
        <taxon>rosids</taxon>
        <taxon>malvids</taxon>
        <taxon>Brassicales</taxon>
        <taxon>Brassicaceae</taxon>
        <taxon>Brassiceae</taxon>
        <taxon>Eruca</taxon>
    </lineage>
</organism>
<evidence type="ECO:0000313" key="3">
    <source>
        <dbReference type="Proteomes" id="UP001642260"/>
    </source>
</evidence>